<evidence type="ECO:0000256" key="2">
    <source>
        <dbReference type="SAM" id="MobiDB-lite"/>
    </source>
</evidence>
<dbReference type="Proteomes" id="UP000012174">
    <property type="component" value="Unassembled WGS sequence"/>
</dbReference>
<dbReference type="EMBL" id="KB705972">
    <property type="protein sequence ID" value="EMR70073.1"/>
    <property type="molecule type" value="Genomic_DNA"/>
</dbReference>
<gene>
    <name evidence="4" type="ORF">UCREL1_2912</name>
</gene>
<organism evidence="4 5">
    <name type="scientific">Eutypa lata (strain UCR-EL1)</name>
    <name type="common">Grapevine dieback disease fungus</name>
    <name type="synonym">Eutypa armeniacae</name>
    <dbReference type="NCBI Taxonomy" id="1287681"/>
    <lineage>
        <taxon>Eukaryota</taxon>
        <taxon>Fungi</taxon>
        <taxon>Dikarya</taxon>
        <taxon>Ascomycota</taxon>
        <taxon>Pezizomycotina</taxon>
        <taxon>Sordariomycetes</taxon>
        <taxon>Xylariomycetidae</taxon>
        <taxon>Xylariales</taxon>
        <taxon>Diatrypaceae</taxon>
        <taxon>Eutypa</taxon>
    </lineage>
</organism>
<dbReference type="GO" id="GO:0050660">
    <property type="term" value="F:flavin adenine dinucleotide binding"/>
    <property type="evidence" value="ECO:0007669"/>
    <property type="project" value="InterPro"/>
</dbReference>
<dbReference type="eggNOG" id="KOG1238">
    <property type="taxonomic scope" value="Eukaryota"/>
</dbReference>
<feature type="domain" description="Glucose-methanol-choline oxidoreductase N-terminal" evidence="3">
    <location>
        <begin position="275"/>
        <end position="289"/>
    </location>
</feature>
<protein>
    <submittedName>
        <fullName evidence="4">Putative alcohol oxidase protein</fullName>
    </submittedName>
</protein>
<evidence type="ECO:0000256" key="1">
    <source>
        <dbReference type="ARBA" id="ARBA00010790"/>
    </source>
</evidence>
<keyword evidence="5" id="KW-1185">Reference proteome</keyword>
<feature type="compositionally biased region" description="Basic and acidic residues" evidence="2">
    <location>
        <begin position="762"/>
        <end position="771"/>
    </location>
</feature>
<dbReference type="PROSITE" id="PS00624">
    <property type="entry name" value="GMC_OXRED_2"/>
    <property type="match status" value="1"/>
</dbReference>
<dbReference type="Gene3D" id="3.30.560.10">
    <property type="entry name" value="Glucose Oxidase, domain 3"/>
    <property type="match status" value="1"/>
</dbReference>
<accession>M7SZU7</accession>
<dbReference type="SUPFAM" id="SSF51905">
    <property type="entry name" value="FAD/NAD(P)-binding domain"/>
    <property type="match status" value="1"/>
</dbReference>
<dbReference type="SUPFAM" id="SSF54373">
    <property type="entry name" value="FAD-linked reductases, C-terminal domain"/>
    <property type="match status" value="1"/>
</dbReference>
<dbReference type="KEGG" id="ela:UCREL1_2912"/>
<dbReference type="InterPro" id="IPR000172">
    <property type="entry name" value="GMC_OxRdtase_N"/>
</dbReference>
<feature type="region of interest" description="Disordered" evidence="2">
    <location>
        <begin position="762"/>
        <end position="795"/>
    </location>
</feature>
<proteinExistence type="inferred from homology"/>
<feature type="compositionally biased region" description="Acidic residues" evidence="2">
    <location>
        <begin position="772"/>
        <end position="784"/>
    </location>
</feature>
<dbReference type="InterPro" id="IPR036188">
    <property type="entry name" value="FAD/NAD-bd_sf"/>
</dbReference>
<evidence type="ECO:0000259" key="3">
    <source>
        <dbReference type="PROSITE" id="PS00624"/>
    </source>
</evidence>
<dbReference type="GO" id="GO:0016614">
    <property type="term" value="F:oxidoreductase activity, acting on CH-OH group of donors"/>
    <property type="evidence" value="ECO:0007669"/>
    <property type="project" value="InterPro"/>
</dbReference>
<sequence>MTMHSELPPGMDEVDVIIAGGGTSGCVIASRLSEADPNLSILVIEGGPDNHNVPTIVIPMFFLAYLMPGNNMTISYQAKKEKQLADRELIVASGGSLGGGSSTNLMMYSRPQGVDLDAWKTPGWSAAEMLPYFKKVTSDGIRVTIDSHGDSGPIHISGGTYRASRSENDFIAAAQQLNIPEVEDLQDWKSVGAVERAHRFVSPDGKRQDTAHRYLWPLLEDGKHPNLHVVVESQVVRVTFEGKRASGVVYRTNKGSQPGTLRTVKARKKVVVSCGAIGSPLLLERSGIGKPEILEAAGVSIVADVPGVGQGYNDHHLLTYPYQSSLNPDETLDALVQRRVDPGEMIKNNDKLLGWNAQDVTCKLRPSEAEVAALGPQFQDAWNRDFGSAPTRPLMLMSLTSGFPKDPSLVTPGQYFGLSTFSPYPYSRGHVHITGPDPASPIDFETGFFSDPHDIDIKKHVWGYKKQREIARRMNVYRGEVAHCHPPFPAGSSAACIETDGPLVDVCDIEYTTEDDAILEQWLRENVGSTWHSQGTCKMAPLEETGVVDPDLGVHGVDRLKVADMSIAPGNVGANTNSTALAIAEKAAEIIIWELGLGNPSNYLTTFETARVMAQHAHMEGWQRAKAGLASATADLPTDFASTADKAKGLAADGAAWARENPGKATIYGAAGAVGLITVAAPGAVAAPVLALGGFGSNGIVGGSLAAGIQSSIGNVLAPSLFATCQSAAAGGYGVAAVNAAVQAGGAVLAAGAGGAAVIGEKMKGKDGKTSEEEEKENMEDDEVKDGSNAENARL</sequence>
<dbReference type="Pfam" id="PF00732">
    <property type="entry name" value="GMC_oxred_N"/>
    <property type="match status" value="1"/>
</dbReference>
<evidence type="ECO:0000313" key="4">
    <source>
        <dbReference type="EMBL" id="EMR70073.1"/>
    </source>
</evidence>
<dbReference type="HOGENOM" id="CLU_002865_5_1_1"/>
<name>M7SZU7_EUTLA</name>
<comment type="similarity">
    <text evidence="1">Belongs to the GMC oxidoreductase family.</text>
</comment>
<reference evidence="5" key="1">
    <citation type="journal article" date="2013" name="Genome Announc.">
        <title>Draft genome sequence of the grapevine dieback fungus Eutypa lata UCR-EL1.</title>
        <authorList>
            <person name="Blanco-Ulate B."/>
            <person name="Rolshausen P.E."/>
            <person name="Cantu D."/>
        </authorList>
    </citation>
    <scope>NUCLEOTIDE SEQUENCE [LARGE SCALE GENOMIC DNA]</scope>
    <source>
        <strain evidence="5">UCR-EL1</strain>
    </source>
</reference>
<dbReference type="Gene3D" id="6.10.110.10">
    <property type="match status" value="1"/>
</dbReference>
<dbReference type="Gene3D" id="3.50.50.60">
    <property type="entry name" value="FAD/NAD(P)-binding domain"/>
    <property type="match status" value="1"/>
</dbReference>
<feature type="compositionally biased region" description="Basic and acidic residues" evidence="2">
    <location>
        <begin position="785"/>
        <end position="795"/>
    </location>
</feature>
<evidence type="ECO:0000313" key="5">
    <source>
        <dbReference type="Proteomes" id="UP000012174"/>
    </source>
</evidence>
<dbReference type="Pfam" id="PF05199">
    <property type="entry name" value="GMC_oxred_C"/>
    <property type="match status" value="1"/>
</dbReference>
<dbReference type="OMA" id="PGSKETH"/>
<dbReference type="PANTHER" id="PTHR11552">
    <property type="entry name" value="GLUCOSE-METHANOL-CHOLINE GMC OXIDOREDUCTASE"/>
    <property type="match status" value="1"/>
</dbReference>
<dbReference type="OrthoDB" id="269227at2759"/>
<dbReference type="InterPro" id="IPR007867">
    <property type="entry name" value="GMC_OxRtase_C"/>
</dbReference>
<dbReference type="PANTHER" id="PTHR11552:SF78">
    <property type="entry name" value="GLUCOSE-METHANOL-CHOLINE OXIDOREDUCTASE N-TERMINAL DOMAIN-CONTAINING PROTEIN"/>
    <property type="match status" value="1"/>
</dbReference>
<dbReference type="AlphaFoldDB" id="M7SZU7"/>
<dbReference type="InterPro" id="IPR012132">
    <property type="entry name" value="GMC_OxRdtase"/>
</dbReference>
<dbReference type="InterPro" id="IPR038213">
    <property type="entry name" value="IFI6/IFI27-like_sf"/>
</dbReference>